<comment type="caution">
    <text evidence="2">The sequence shown here is derived from an EMBL/GenBank/DDBJ whole genome shotgun (WGS) entry which is preliminary data.</text>
</comment>
<keyword evidence="1" id="KW-1133">Transmembrane helix</keyword>
<sequence>MTTNRSELSTSWLILYGAQLFPARQRTILAGLKPCSTSAVVVPSSYLSWDLPGVPYVEPAFCSAIVRGYNDEEGVAASRSATSSEKEGEEGDYRRWVWERCSPGRPYRGSLPPNLEGIAYELTPSDYEVAVSRTRVMLPTVPTAVVPVRAVKFAEGDSSKPLGDIERAFLLVGKAEHAPQLQPTRDYFMLVLRGAFLNTLSQPYLAHLTVLQPFDPETSRLKTFSRYLFTLTLLPSFILFFLPARVLGVPAWGRLGNWLLGAGLRKTRWLEGIVSRWAGSGYRNDGPKSLGGTGI</sequence>
<name>A0A2S5BGA0_9BASI</name>
<keyword evidence="1" id="KW-0812">Transmembrane</keyword>
<reference evidence="2 3" key="1">
    <citation type="journal article" date="2018" name="Front. Microbiol.">
        <title>Prospects for Fungal Bioremediation of Acidic Radioactive Waste Sites: Characterization and Genome Sequence of Rhodotorula taiwanensis MD1149.</title>
        <authorList>
            <person name="Tkavc R."/>
            <person name="Matrosova V.Y."/>
            <person name="Grichenko O.E."/>
            <person name="Gostincar C."/>
            <person name="Volpe R.P."/>
            <person name="Klimenkova P."/>
            <person name="Gaidamakova E.K."/>
            <person name="Zhou C.E."/>
            <person name="Stewart B.J."/>
            <person name="Lyman M.G."/>
            <person name="Malfatti S.A."/>
            <person name="Rubinfeld B."/>
            <person name="Courtot M."/>
            <person name="Singh J."/>
            <person name="Dalgard C.L."/>
            <person name="Hamilton T."/>
            <person name="Frey K.G."/>
            <person name="Gunde-Cimerman N."/>
            <person name="Dugan L."/>
            <person name="Daly M.J."/>
        </authorList>
    </citation>
    <scope>NUCLEOTIDE SEQUENCE [LARGE SCALE GENOMIC DNA]</scope>
    <source>
        <strain evidence="2 3">MD1149</strain>
    </source>
</reference>
<accession>A0A2S5BGA0</accession>
<dbReference type="EMBL" id="PJQD01000011">
    <property type="protein sequence ID" value="POY75790.1"/>
    <property type="molecule type" value="Genomic_DNA"/>
</dbReference>
<proteinExistence type="predicted"/>
<organism evidence="2 3">
    <name type="scientific">Rhodotorula taiwanensis</name>
    <dbReference type="NCBI Taxonomy" id="741276"/>
    <lineage>
        <taxon>Eukaryota</taxon>
        <taxon>Fungi</taxon>
        <taxon>Dikarya</taxon>
        <taxon>Basidiomycota</taxon>
        <taxon>Pucciniomycotina</taxon>
        <taxon>Microbotryomycetes</taxon>
        <taxon>Sporidiobolales</taxon>
        <taxon>Sporidiobolaceae</taxon>
        <taxon>Rhodotorula</taxon>
    </lineage>
</organism>
<dbReference type="STRING" id="741276.A0A2S5BGA0"/>
<evidence type="ECO:0000313" key="3">
    <source>
        <dbReference type="Proteomes" id="UP000237144"/>
    </source>
</evidence>
<dbReference type="AlphaFoldDB" id="A0A2S5BGA0"/>
<keyword evidence="1" id="KW-0472">Membrane</keyword>
<evidence type="ECO:0000313" key="2">
    <source>
        <dbReference type="EMBL" id="POY75790.1"/>
    </source>
</evidence>
<dbReference type="OrthoDB" id="2017317at2759"/>
<keyword evidence="3" id="KW-1185">Reference proteome</keyword>
<feature type="transmembrane region" description="Helical" evidence="1">
    <location>
        <begin position="227"/>
        <end position="248"/>
    </location>
</feature>
<gene>
    <name evidence="2" type="ORF">BMF94_1103</name>
</gene>
<dbReference type="Proteomes" id="UP000237144">
    <property type="component" value="Unassembled WGS sequence"/>
</dbReference>
<protein>
    <submittedName>
        <fullName evidence="2">Uncharacterized protein</fullName>
    </submittedName>
</protein>
<evidence type="ECO:0000256" key="1">
    <source>
        <dbReference type="SAM" id="Phobius"/>
    </source>
</evidence>